<name>A0A1U6GZF8_9SPHN</name>
<evidence type="ECO:0000259" key="9">
    <source>
        <dbReference type="PROSITE" id="PS50929"/>
    </source>
</evidence>
<evidence type="ECO:0000256" key="7">
    <source>
        <dbReference type="SAM" id="Phobius"/>
    </source>
</evidence>
<feature type="domain" description="ABC transmembrane type-1" evidence="9">
    <location>
        <begin position="165"/>
        <end position="443"/>
    </location>
</feature>
<dbReference type="PANTHER" id="PTHR24221:SF248">
    <property type="entry name" value="ABC TRANSPORTER TRANSMEMBRANE REGION"/>
    <property type="match status" value="1"/>
</dbReference>
<dbReference type="InterPro" id="IPR003593">
    <property type="entry name" value="AAA+_ATPase"/>
</dbReference>
<accession>A0A1U6GZF8</accession>
<feature type="domain" description="Peptidase C39" evidence="10">
    <location>
        <begin position="8"/>
        <end position="128"/>
    </location>
</feature>
<dbReference type="Gene3D" id="3.40.50.300">
    <property type="entry name" value="P-loop containing nucleotide triphosphate hydrolases"/>
    <property type="match status" value="1"/>
</dbReference>
<dbReference type="PANTHER" id="PTHR24221">
    <property type="entry name" value="ATP-BINDING CASSETTE SUB-FAMILY B"/>
    <property type="match status" value="1"/>
</dbReference>
<dbReference type="SMART" id="SM00382">
    <property type="entry name" value="AAA"/>
    <property type="match status" value="1"/>
</dbReference>
<dbReference type="GO" id="GO:0005886">
    <property type="term" value="C:plasma membrane"/>
    <property type="evidence" value="ECO:0007669"/>
    <property type="project" value="UniProtKB-SubCell"/>
</dbReference>
<evidence type="ECO:0000256" key="5">
    <source>
        <dbReference type="ARBA" id="ARBA00022989"/>
    </source>
</evidence>
<keyword evidence="5 7" id="KW-1133">Transmembrane helix</keyword>
<feature type="transmembrane region" description="Helical" evidence="7">
    <location>
        <begin position="383"/>
        <end position="406"/>
    </location>
</feature>
<dbReference type="InterPro" id="IPR039421">
    <property type="entry name" value="Type_1_exporter"/>
</dbReference>
<feature type="domain" description="ABC transporter" evidence="8">
    <location>
        <begin position="477"/>
        <end position="710"/>
    </location>
</feature>
<dbReference type="GO" id="GO:0016887">
    <property type="term" value="F:ATP hydrolysis activity"/>
    <property type="evidence" value="ECO:0007669"/>
    <property type="project" value="InterPro"/>
</dbReference>
<dbReference type="InterPro" id="IPR011527">
    <property type="entry name" value="ABC1_TM_dom"/>
</dbReference>
<dbReference type="PROSITE" id="PS50929">
    <property type="entry name" value="ABC_TM1F"/>
    <property type="match status" value="1"/>
</dbReference>
<dbReference type="Gene3D" id="3.90.70.10">
    <property type="entry name" value="Cysteine proteinases"/>
    <property type="match status" value="1"/>
</dbReference>
<gene>
    <name evidence="11" type="ORF">SAMN06295987_101884</name>
</gene>
<proteinExistence type="predicted"/>
<evidence type="ECO:0000256" key="1">
    <source>
        <dbReference type="ARBA" id="ARBA00004651"/>
    </source>
</evidence>
<dbReference type="SUPFAM" id="SSF90123">
    <property type="entry name" value="ABC transporter transmembrane region"/>
    <property type="match status" value="1"/>
</dbReference>
<dbReference type="NCBIfam" id="TIGR03375">
    <property type="entry name" value="type_I_sec_LssB"/>
    <property type="match status" value="1"/>
</dbReference>
<dbReference type="Pfam" id="PF00005">
    <property type="entry name" value="ABC_tran"/>
    <property type="match status" value="1"/>
</dbReference>
<feature type="transmembrane region" description="Helical" evidence="7">
    <location>
        <begin position="197"/>
        <end position="216"/>
    </location>
</feature>
<dbReference type="GO" id="GO:0034040">
    <property type="term" value="F:ATPase-coupled lipid transmembrane transporter activity"/>
    <property type="evidence" value="ECO:0007669"/>
    <property type="project" value="TreeGrafter"/>
</dbReference>
<evidence type="ECO:0000259" key="8">
    <source>
        <dbReference type="PROSITE" id="PS50893"/>
    </source>
</evidence>
<dbReference type="Pfam" id="PF00664">
    <property type="entry name" value="ABC_membrane"/>
    <property type="match status" value="1"/>
</dbReference>
<keyword evidence="3" id="KW-0547">Nucleotide-binding</keyword>
<organism evidence="11 12">
    <name type="scientific">Novosphingobium mathurense</name>
    <dbReference type="NCBI Taxonomy" id="428990"/>
    <lineage>
        <taxon>Bacteria</taxon>
        <taxon>Pseudomonadati</taxon>
        <taxon>Pseudomonadota</taxon>
        <taxon>Alphaproteobacteria</taxon>
        <taxon>Sphingomonadales</taxon>
        <taxon>Sphingomonadaceae</taxon>
        <taxon>Novosphingobium</taxon>
    </lineage>
</organism>
<sequence>MFERTETKRGEEDLLVACIARMAEKAGVSCAPVMFSSLARNAQGYLPRHQAEAALELLGLNCDASRRTRLPTKPEFYPAIVSLEEGQVAVVHEVKDGDALVWRPETRSEGWEPIAALAERYDGWMATVFGDSSTAREAGAPWQERAKSHWFWSELYKLRGQFWPVMVASVIVNVLALSYPLFSMNVYDRVIPNRAQATLWVLAAGVLIAFAMDFMIRRARTRVLDQIGRDLDLKLSQKIYSKVLSSPLAGRKGHTGNLVARVSEFSLVRDFYASTTIVLVADMAFLVLFLAVIAYIAGWLAMVPLIGAACMAIFGLRLQRKVSSAALDAQVDNGLQQTLLVESISGIETLKSLSGEGAMLGRWRQLAEAGAHSQRRLRDVSSAAISLASTFQQVTSISLVIGGYYLFDAGKITMGSIIAIVMLSTRSLSPAAQLAFLLTRSQQARKVLDSLQQVWLEEDERTMGSASLTPEVRSANIRTEDLEFTYPQASVPSLAGINLTINEGDRIAIIGKVASGKSTLGRVICGLYQPTAGSMLVDGIDSRQYRPQDLRNAYRFVGQDAVLFSGSIKDNLAIGAGIVHDEDLLRALRQVGADEFLSRDASGFDRPVGESGVQLSGGQRAFLSLARAMVKPSRLLFLDEPTGAMDSQTEQLFVERLSQSMSASQTLVVATHRPALFSVCNRLIVLDRGRIVADGPRDEIIASAGMGART</sequence>
<feature type="transmembrane region" description="Helical" evidence="7">
    <location>
        <begin position="299"/>
        <end position="318"/>
    </location>
</feature>
<dbReference type="InterPro" id="IPR017750">
    <property type="entry name" value="ATPase_T1SS"/>
</dbReference>
<evidence type="ECO:0000256" key="2">
    <source>
        <dbReference type="ARBA" id="ARBA00022692"/>
    </source>
</evidence>
<evidence type="ECO:0000313" key="11">
    <source>
        <dbReference type="EMBL" id="SLJ88830.1"/>
    </source>
</evidence>
<reference evidence="12" key="1">
    <citation type="submission" date="2017-02" db="EMBL/GenBank/DDBJ databases">
        <authorList>
            <person name="Varghese N."/>
            <person name="Submissions S."/>
        </authorList>
    </citation>
    <scope>NUCLEOTIDE SEQUENCE [LARGE SCALE GENOMIC DNA]</scope>
    <source>
        <strain evidence="12">SM117</strain>
    </source>
</reference>
<dbReference type="Proteomes" id="UP000190989">
    <property type="component" value="Unassembled WGS sequence"/>
</dbReference>
<comment type="subcellular location">
    <subcellularLocation>
        <location evidence="1">Cell membrane</location>
        <topology evidence="1">Multi-pass membrane protein</topology>
    </subcellularLocation>
</comment>
<dbReference type="GO" id="GO:0140359">
    <property type="term" value="F:ABC-type transporter activity"/>
    <property type="evidence" value="ECO:0007669"/>
    <property type="project" value="InterPro"/>
</dbReference>
<dbReference type="STRING" id="428990.SAMN06295987_101884"/>
<dbReference type="CDD" id="cd18587">
    <property type="entry name" value="ABC_6TM_LapB_like"/>
    <property type="match status" value="1"/>
</dbReference>
<dbReference type="InterPro" id="IPR003439">
    <property type="entry name" value="ABC_transporter-like_ATP-bd"/>
</dbReference>
<evidence type="ECO:0000256" key="3">
    <source>
        <dbReference type="ARBA" id="ARBA00022741"/>
    </source>
</evidence>
<dbReference type="GO" id="GO:0005524">
    <property type="term" value="F:ATP binding"/>
    <property type="evidence" value="ECO:0007669"/>
    <property type="project" value="UniProtKB-KW"/>
</dbReference>
<evidence type="ECO:0000259" key="10">
    <source>
        <dbReference type="PROSITE" id="PS50990"/>
    </source>
</evidence>
<dbReference type="RefSeq" id="WP_054947869.1">
    <property type="nucleotide sequence ID" value="NZ_FVZE01000001.1"/>
</dbReference>
<dbReference type="EMBL" id="FVZE01000001">
    <property type="protein sequence ID" value="SLJ88830.1"/>
    <property type="molecule type" value="Genomic_DNA"/>
</dbReference>
<evidence type="ECO:0000256" key="4">
    <source>
        <dbReference type="ARBA" id="ARBA00022840"/>
    </source>
</evidence>
<dbReference type="PROSITE" id="PS50990">
    <property type="entry name" value="PEPTIDASE_C39"/>
    <property type="match status" value="1"/>
</dbReference>
<dbReference type="InterPro" id="IPR027417">
    <property type="entry name" value="P-loop_NTPase"/>
</dbReference>
<keyword evidence="12" id="KW-1185">Reference proteome</keyword>
<keyword evidence="4 11" id="KW-0067">ATP-binding</keyword>
<evidence type="ECO:0000256" key="6">
    <source>
        <dbReference type="ARBA" id="ARBA00023136"/>
    </source>
</evidence>
<feature type="transmembrane region" description="Helical" evidence="7">
    <location>
        <begin position="271"/>
        <end position="293"/>
    </location>
</feature>
<dbReference type="GO" id="GO:0006508">
    <property type="term" value="P:proteolysis"/>
    <property type="evidence" value="ECO:0007669"/>
    <property type="project" value="InterPro"/>
</dbReference>
<dbReference type="PROSITE" id="PS50893">
    <property type="entry name" value="ABC_TRANSPORTER_2"/>
    <property type="match status" value="1"/>
</dbReference>
<dbReference type="InterPro" id="IPR036640">
    <property type="entry name" value="ABC1_TM_sf"/>
</dbReference>
<dbReference type="AlphaFoldDB" id="A0A1U6GZF8"/>
<protein>
    <submittedName>
        <fullName evidence="11">ATP-binding cassette, subfamily C, LapB</fullName>
    </submittedName>
</protein>
<keyword evidence="2 7" id="KW-0812">Transmembrane</keyword>
<feature type="transmembrane region" description="Helical" evidence="7">
    <location>
        <begin position="162"/>
        <end position="182"/>
    </location>
</feature>
<dbReference type="Gene3D" id="1.20.1560.10">
    <property type="entry name" value="ABC transporter type 1, transmembrane domain"/>
    <property type="match status" value="1"/>
</dbReference>
<dbReference type="GO" id="GO:0008233">
    <property type="term" value="F:peptidase activity"/>
    <property type="evidence" value="ECO:0007669"/>
    <property type="project" value="InterPro"/>
</dbReference>
<dbReference type="SUPFAM" id="SSF52540">
    <property type="entry name" value="P-loop containing nucleoside triphosphate hydrolases"/>
    <property type="match status" value="1"/>
</dbReference>
<evidence type="ECO:0000313" key="12">
    <source>
        <dbReference type="Proteomes" id="UP000190989"/>
    </source>
</evidence>
<dbReference type="InterPro" id="IPR005074">
    <property type="entry name" value="Peptidase_C39"/>
</dbReference>
<keyword evidence="6 7" id="KW-0472">Membrane</keyword>